<evidence type="ECO:0000259" key="10">
    <source>
        <dbReference type="Pfam" id="PF04652"/>
    </source>
</evidence>
<feature type="compositionally biased region" description="Acidic residues" evidence="9">
    <location>
        <begin position="189"/>
        <end position="202"/>
    </location>
</feature>
<dbReference type="PANTHER" id="PTHR46009:SF1">
    <property type="entry name" value="VACUOLAR PROTEIN SORTING-ASSOCIATED PROTEIN VTA1 HOMOLOG"/>
    <property type="match status" value="1"/>
</dbReference>
<dbReference type="InterPro" id="IPR039431">
    <property type="entry name" value="Vta1/CALS_N"/>
</dbReference>
<dbReference type="GO" id="GO:0010008">
    <property type="term" value="C:endosome membrane"/>
    <property type="evidence" value="ECO:0007669"/>
    <property type="project" value="UniProtKB-SubCell"/>
</dbReference>
<keyword evidence="5" id="KW-0963">Cytoplasm</keyword>
<dbReference type="GO" id="GO:0032511">
    <property type="term" value="P:late endosome to vacuole transport via multivesicular body sorting pathway"/>
    <property type="evidence" value="ECO:0007669"/>
    <property type="project" value="InterPro"/>
</dbReference>
<reference evidence="12 13" key="1">
    <citation type="journal article" date="2018" name="Mol. Biol. Evol.">
        <title>Analysis of the draft genome of the red seaweed Gracilariopsis chorda provides insights into genome size evolution in Rhodophyta.</title>
        <authorList>
            <person name="Lee J."/>
            <person name="Yang E.C."/>
            <person name="Graf L."/>
            <person name="Yang J.H."/>
            <person name="Qiu H."/>
            <person name="Zel Zion U."/>
            <person name="Chan C.X."/>
            <person name="Stephens T.G."/>
            <person name="Weber A.P.M."/>
            <person name="Boo G.H."/>
            <person name="Boo S.M."/>
            <person name="Kim K.M."/>
            <person name="Shin Y."/>
            <person name="Jung M."/>
            <person name="Lee S.J."/>
            <person name="Yim H.S."/>
            <person name="Lee J.H."/>
            <person name="Bhattacharya D."/>
            <person name="Yoon H.S."/>
        </authorList>
    </citation>
    <scope>NUCLEOTIDE SEQUENCE [LARGE SCALE GENOMIC DNA]</scope>
    <source>
        <strain evidence="12 13">SKKU-2015</strain>
        <tissue evidence="12">Whole body</tissue>
    </source>
</reference>
<evidence type="ECO:0000313" key="13">
    <source>
        <dbReference type="Proteomes" id="UP000247409"/>
    </source>
</evidence>
<dbReference type="EMBL" id="NBIV01000205">
    <property type="protein sequence ID" value="PXF41654.1"/>
    <property type="molecule type" value="Genomic_DNA"/>
</dbReference>
<protein>
    <recommendedName>
        <fullName evidence="14">Vacuolar protein sorting-associated protein VTA1-like</fullName>
    </recommendedName>
</protein>
<accession>A0A2V3IHT3</accession>
<comment type="caution">
    <text evidence="12">The sequence shown here is derived from an EMBL/GenBank/DDBJ whole genome shotgun (WGS) entry which is preliminary data.</text>
</comment>
<sequence length="450" mass="50202">MADWPPSLKPIGKYLARAKEVQNVNPLVSYYCRYYSLLRAIELRDTSDNKANNFVTNLLEKCEAEKTAIGYDDGSHRGQVEEFALEQFYKADEQDRAGNATRATATTFYASMCFLEVCSVFGSLPADLEEKLRYAKWKAADIIKALREGRKPEPGAPGEAESERQRLAEQQQQQPQEQPEQQEEQREEQQEEQQEEPEQPNQDEERATNLQTAEQLFYPRTAADAPVPPAPPMRDYDSDAYNQPYPAHLASGYKGLPDVAPPYPTSEEPSPLPTRDESSPLYPSFPTASTPTDPYATREEQKPSTPEVAAPPIPSLALPGQEAQRFPKRIAAYRAPANVANAAREINNAPIGAVRRERRAELTVPQRPAPTTPGTASGTPVEVRATGVEVQSREVSMTREVKVKKAYKPRIEDTQEAQRLCRYASSALDFQDFKTAVANLERALKLLTGS</sequence>
<feature type="region of interest" description="Disordered" evidence="9">
    <location>
        <begin position="351"/>
        <end position="382"/>
    </location>
</feature>
<keyword evidence="6" id="KW-0967">Endosome</keyword>
<feature type="compositionally biased region" description="Low complexity" evidence="9">
    <location>
        <begin position="168"/>
        <end position="179"/>
    </location>
</feature>
<organism evidence="12 13">
    <name type="scientific">Gracilariopsis chorda</name>
    <dbReference type="NCBI Taxonomy" id="448386"/>
    <lineage>
        <taxon>Eukaryota</taxon>
        <taxon>Rhodophyta</taxon>
        <taxon>Florideophyceae</taxon>
        <taxon>Rhodymeniophycidae</taxon>
        <taxon>Gracilariales</taxon>
        <taxon>Gracilariaceae</taxon>
        <taxon>Gracilariopsis</taxon>
    </lineage>
</organism>
<feature type="region of interest" description="Disordered" evidence="9">
    <location>
        <begin position="148"/>
        <end position="318"/>
    </location>
</feature>
<feature type="domain" description="Vta1 C-terminal" evidence="11">
    <location>
        <begin position="413"/>
        <end position="448"/>
    </location>
</feature>
<evidence type="ECO:0008006" key="14">
    <source>
        <dbReference type="Google" id="ProtNLM"/>
    </source>
</evidence>
<dbReference type="InterPro" id="IPR023175">
    <property type="entry name" value="Vta1/CALS_N_sf"/>
</dbReference>
<dbReference type="Proteomes" id="UP000247409">
    <property type="component" value="Unassembled WGS sequence"/>
</dbReference>
<keyword evidence="7" id="KW-0653">Protein transport</keyword>
<evidence type="ECO:0000259" key="11">
    <source>
        <dbReference type="Pfam" id="PF18097"/>
    </source>
</evidence>
<keyword evidence="4" id="KW-0813">Transport</keyword>
<dbReference type="GO" id="GO:0015031">
    <property type="term" value="P:protein transport"/>
    <property type="evidence" value="ECO:0007669"/>
    <property type="project" value="UniProtKB-KW"/>
</dbReference>
<evidence type="ECO:0000313" key="12">
    <source>
        <dbReference type="EMBL" id="PXF41654.1"/>
    </source>
</evidence>
<name>A0A2V3IHT3_9FLOR</name>
<evidence type="ECO:0000256" key="6">
    <source>
        <dbReference type="ARBA" id="ARBA00022753"/>
    </source>
</evidence>
<evidence type="ECO:0000256" key="9">
    <source>
        <dbReference type="SAM" id="MobiDB-lite"/>
    </source>
</evidence>
<evidence type="ECO:0000256" key="4">
    <source>
        <dbReference type="ARBA" id="ARBA00022448"/>
    </source>
</evidence>
<evidence type="ECO:0000256" key="1">
    <source>
        <dbReference type="ARBA" id="ARBA00004481"/>
    </source>
</evidence>
<dbReference type="Gene3D" id="1.25.40.270">
    <property type="entry name" value="Vacuolar protein sorting-associated protein vta1"/>
    <property type="match status" value="1"/>
</dbReference>
<dbReference type="AlphaFoldDB" id="A0A2V3IHT3"/>
<evidence type="ECO:0000256" key="3">
    <source>
        <dbReference type="ARBA" id="ARBA00007895"/>
    </source>
</evidence>
<proteinExistence type="inferred from homology"/>
<dbReference type="InterPro" id="IPR041212">
    <property type="entry name" value="Vta1_C"/>
</dbReference>
<dbReference type="OrthoDB" id="5890at2759"/>
<dbReference type="Gene3D" id="1.20.5.420">
    <property type="entry name" value="Immunoglobulin FC, subunit C"/>
    <property type="match status" value="1"/>
</dbReference>
<dbReference type="Pfam" id="PF04652">
    <property type="entry name" value="Vta1"/>
    <property type="match status" value="1"/>
</dbReference>
<evidence type="ECO:0000256" key="5">
    <source>
        <dbReference type="ARBA" id="ARBA00022490"/>
    </source>
</evidence>
<dbReference type="STRING" id="448386.A0A2V3IHT3"/>
<dbReference type="Pfam" id="PF18097">
    <property type="entry name" value="Vta1_C"/>
    <property type="match status" value="1"/>
</dbReference>
<evidence type="ECO:0000256" key="8">
    <source>
        <dbReference type="ARBA" id="ARBA00023136"/>
    </source>
</evidence>
<comment type="subcellular location">
    <subcellularLocation>
        <location evidence="2">Cytoplasm</location>
    </subcellularLocation>
    <subcellularLocation>
        <location evidence="1">Endosome membrane</location>
        <topology evidence="1">Peripheral membrane protein</topology>
    </subcellularLocation>
</comment>
<dbReference type="GO" id="GO:0005771">
    <property type="term" value="C:multivesicular body"/>
    <property type="evidence" value="ECO:0007669"/>
    <property type="project" value="TreeGrafter"/>
</dbReference>
<feature type="domain" description="Vta1/callose synthase N-terminal" evidence="10">
    <location>
        <begin position="11"/>
        <end position="148"/>
    </location>
</feature>
<gene>
    <name evidence="12" type="ORF">BWQ96_08665</name>
</gene>
<evidence type="ECO:0000256" key="7">
    <source>
        <dbReference type="ARBA" id="ARBA00022927"/>
    </source>
</evidence>
<evidence type="ECO:0000256" key="2">
    <source>
        <dbReference type="ARBA" id="ARBA00004496"/>
    </source>
</evidence>
<comment type="similarity">
    <text evidence="3">Belongs to the VTA1 family.</text>
</comment>
<dbReference type="PANTHER" id="PTHR46009">
    <property type="entry name" value="VACUOLAR PROTEIN SORTING-ASSOCIATED PROTEIN VTA1 HOMOLOG"/>
    <property type="match status" value="1"/>
</dbReference>
<keyword evidence="13" id="KW-1185">Reference proteome</keyword>
<keyword evidence="8" id="KW-0472">Membrane</keyword>
<dbReference type="InterPro" id="IPR044538">
    <property type="entry name" value="Vta1-like"/>
</dbReference>